<accession>A0ACB7P6Z8</accession>
<protein>
    <submittedName>
        <fullName evidence="1">Uncharacterized protein</fullName>
    </submittedName>
</protein>
<reference evidence="1 2" key="1">
    <citation type="journal article" date="2021" name="Nat. Commun.">
        <title>Genetic determinants of endophytism in the Arabidopsis root mycobiome.</title>
        <authorList>
            <person name="Mesny F."/>
            <person name="Miyauchi S."/>
            <person name="Thiergart T."/>
            <person name="Pickel B."/>
            <person name="Atanasova L."/>
            <person name="Karlsson M."/>
            <person name="Huettel B."/>
            <person name="Barry K.W."/>
            <person name="Haridas S."/>
            <person name="Chen C."/>
            <person name="Bauer D."/>
            <person name="Andreopoulos W."/>
            <person name="Pangilinan J."/>
            <person name="LaButti K."/>
            <person name="Riley R."/>
            <person name="Lipzen A."/>
            <person name="Clum A."/>
            <person name="Drula E."/>
            <person name="Henrissat B."/>
            <person name="Kohler A."/>
            <person name="Grigoriev I.V."/>
            <person name="Martin F.M."/>
            <person name="Hacquard S."/>
        </authorList>
    </citation>
    <scope>NUCLEOTIDE SEQUENCE [LARGE SCALE GENOMIC DNA]</scope>
    <source>
        <strain evidence="1 2">MPI-SDFR-AT-0079</strain>
    </source>
</reference>
<evidence type="ECO:0000313" key="2">
    <source>
        <dbReference type="Proteomes" id="UP000724584"/>
    </source>
</evidence>
<comment type="caution">
    <text evidence="1">The sequence shown here is derived from an EMBL/GenBank/DDBJ whole genome shotgun (WGS) entry which is preliminary data.</text>
</comment>
<dbReference type="Proteomes" id="UP000724584">
    <property type="component" value="Unassembled WGS sequence"/>
</dbReference>
<organism evidence="1 2">
    <name type="scientific">Chaetomium tenue</name>
    <dbReference type="NCBI Taxonomy" id="1854479"/>
    <lineage>
        <taxon>Eukaryota</taxon>
        <taxon>Fungi</taxon>
        <taxon>Dikarya</taxon>
        <taxon>Ascomycota</taxon>
        <taxon>Pezizomycotina</taxon>
        <taxon>Sordariomycetes</taxon>
        <taxon>Sordariomycetidae</taxon>
        <taxon>Sordariales</taxon>
        <taxon>Chaetomiaceae</taxon>
        <taxon>Chaetomium</taxon>
    </lineage>
</organism>
<gene>
    <name evidence="1" type="ORF">F5144DRAFT_236898</name>
</gene>
<proteinExistence type="predicted"/>
<sequence length="252" mass="28504">MALLLRTACCSILGQDGQNKQTNFVQRPRHYRASRGAASCLSLEFRSFPSFPAHSFPWYGFSKTGTGPMPQLSCADPELSGIPSFISGPAVPVFCRFQTRNWAFVNTESDFRLHSWRSANGRSLISGEGANPSTLRRKVPTRKPPCCLYRIKLARFEAKSGLLLPRLGPANSGYSTCSRQLFVVDFRIRRHRLRTYPKLAFPRPWCFFFIALRAGKLEEECQPRLLVNKQSWALELPTHNFSSKEDSARNGP</sequence>
<evidence type="ECO:0000313" key="1">
    <source>
        <dbReference type="EMBL" id="KAH6631966.1"/>
    </source>
</evidence>
<name>A0ACB7P6Z8_9PEZI</name>
<dbReference type="EMBL" id="JAGIZQ010000004">
    <property type="protein sequence ID" value="KAH6631966.1"/>
    <property type="molecule type" value="Genomic_DNA"/>
</dbReference>
<keyword evidence="2" id="KW-1185">Reference proteome</keyword>